<protein>
    <submittedName>
        <fullName evidence="4">ATP-binding protein</fullName>
        <ecNumber evidence="4">2.7.13.3</ecNumber>
    </submittedName>
</protein>
<dbReference type="Gene3D" id="3.30.565.10">
    <property type="entry name" value="Histidine kinase-like ATPase, C-terminal domain"/>
    <property type="match status" value="1"/>
</dbReference>
<feature type="domain" description="Histidine kinase/HSP90-like ATPase" evidence="3">
    <location>
        <begin position="15"/>
        <end position="131"/>
    </location>
</feature>
<dbReference type="Proteomes" id="UP001183202">
    <property type="component" value="Unassembled WGS sequence"/>
</dbReference>
<evidence type="ECO:0000313" key="4">
    <source>
        <dbReference type="EMBL" id="MDT0352120.1"/>
    </source>
</evidence>
<reference evidence="5" key="1">
    <citation type="submission" date="2023-07" db="EMBL/GenBank/DDBJ databases">
        <title>30 novel species of actinomycetes from the DSMZ collection.</title>
        <authorList>
            <person name="Nouioui I."/>
        </authorList>
    </citation>
    <scope>NUCLEOTIDE SEQUENCE [LARGE SCALE GENOMIC DNA]</scope>
    <source>
        <strain evidence="5">DSM 45834</strain>
    </source>
</reference>
<keyword evidence="4" id="KW-0808">Transferase</keyword>
<dbReference type="InterPro" id="IPR003594">
    <property type="entry name" value="HATPase_dom"/>
</dbReference>
<dbReference type="GO" id="GO:0005524">
    <property type="term" value="F:ATP binding"/>
    <property type="evidence" value="ECO:0007669"/>
    <property type="project" value="UniProtKB-KW"/>
</dbReference>
<evidence type="ECO:0000259" key="3">
    <source>
        <dbReference type="Pfam" id="PF13581"/>
    </source>
</evidence>
<dbReference type="Pfam" id="PF13581">
    <property type="entry name" value="HATPase_c_2"/>
    <property type="match status" value="1"/>
</dbReference>
<comment type="caution">
    <text evidence="4">The sequence shown here is derived from an EMBL/GenBank/DDBJ whole genome shotgun (WGS) entry which is preliminary data.</text>
</comment>
<keyword evidence="4" id="KW-0547">Nucleotide-binding</keyword>
<feature type="compositionally biased region" description="Low complexity" evidence="2">
    <location>
        <begin position="147"/>
        <end position="159"/>
    </location>
</feature>
<keyword evidence="1" id="KW-0418">Kinase</keyword>
<sequence>MPPPSDRTEFVHFTLPADAAHLCRLRHAMYGFLGALPLCPDRQDEIVLAVGEAAANAVEHAYRDQEPGVIDVTFWTEGDALCVQIRDHGRWREPSSGPQSVGHGLGVVLMRRLIDCVLIHHDHRGTTVLLRHPVHSPAPDSRPDVVPGAAGRPAGAHRA</sequence>
<dbReference type="EC" id="2.7.13.3" evidence="4"/>
<dbReference type="InterPro" id="IPR050267">
    <property type="entry name" value="Anti-sigma-factor_SerPK"/>
</dbReference>
<dbReference type="PANTHER" id="PTHR35526:SF3">
    <property type="entry name" value="ANTI-SIGMA-F FACTOR RSBW"/>
    <property type="match status" value="1"/>
</dbReference>
<accession>A0ABU2NEF5</accession>
<name>A0ABU2NEF5_9PSEU</name>
<dbReference type="CDD" id="cd16936">
    <property type="entry name" value="HATPase_RsbW-like"/>
    <property type="match status" value="1"/>
</dbReference>
<keyword evidence="4" id="KW-0067">ATP-binding</keyword>
<dbReference type="GO" id="GO:0004673">
    <property type="term" value="F:protein histidine kinase activity"/>
    <property type="evidence" value="ECO:0007669"/>
    <property type="project" value="UniProtKB-EC"/>
</dbReference>
<proteinExistence type="predicted"/>
<organism evidence="4 5">
    <name type="scientific">Pseudonocardia charpentierae</name>
    <dbReference type="NCBI Taxonomy" id="3075545"/>
    <lineage>
        <taxon>Bacteria</taxon>
        <taxon>Bacillati</taxon>
        <taxon>Actinomycetota</taxon>
        <taxon>Actinomycetes</taxon>
        <taxon>Pseudonocardiales</taxon>
        <taxon>Pseudonocardiaceae</taxon>
        <taxon>Pseudonocardia</taxon>
    </lineage>
</organism>
<feature type="region of interest" description="Disordered" evidence="2">
    <location>
        <begin position="132"/>
        <end position="159"/>
    </location>
</feature>
<keyword evidence="1" id="KW-0723">Serine/threonine-protein kinase</keyword>
<dbReference type="RefSeq" id="WP_311558625.1">
    <property type="nucleotide sequence ID" value="NZ_JAVREJ010000016.1"/>
</dbReference>
<evidence type="ECO:0000313" key="5">
    <source>
        <dbReference type="Proteomes" id="UP001183202"/>
    </source>
</evidence>
<gene>
    <name evidence="4" type="ORF">RM445_21555</name>
</gene>
<dbReference type="EMBL" id="JAVREJ010000016">
    <property type="protein sequence ID" value="MDT0352120.1"/>
    <property type="molecule type" value="Genomic_DNA"/>
</dbReference>
<dbReference type="InterPro" id="IPR036890">
    <property type="entry name" value="HATPase_C_sf"/>
</dbReference>
<keyword evidence="5" id="KW-1185">Reference proteome</keyword>
<evidence type="ECO:0000256" key="1">
    <source>
        <dbReference type="ARBA" id="ARBA00022527"/>
    </source>
</evidence>
<evidence type="ECO:0000256" key="2">
    <source>
        <dbReference type="SAM" id="MobiDB-lite"/>
    </source>
</evidence>
<dbReference type="SUPFAM" id="SSF55874">
    <property type="entry name" value="ATPase domain of HSP90 chaperone/DNA topoisomerase II/histidine kinase"/>
    <property type="match status" value="1"/>
</dbReference>
<dbReference type="PANTHER" id="PTHR35526">
    <property type="entry name" value="ANTI-SIGMA-F FACTOR RSBW-RELATED"/>
    <property type="match status" value="1"/>
</dbReference>